<dbReference type="InterPro" id="IPR036873">
    <property type="entry name" value="Rhodanese-like_dom_sf"/>
</dbReference>
<dbReference type="PANTHER" id="PTHR43031">
    <property type="entry name" value="FAD-DEPENDENT OXIDOREDUCTASE"/>
    <property type="match status" value="1"/>
</dbReference>
<proteinExistence type="predicted"/>
<sequence length="197" mass="20054">MNPRTTDLITPAELTARSAHATAPTVVDVRTPAEFETAHIPGSINIPLPLVQAHADQLVGDLDRPVVLVCQAGTRARTAHAALTAAGAQQLAVLDGGVAAHTAAGQPVRRGPARWALERQVRLVAGGLVAASILASLRFPKARFLAGGIGVGLATAAITDTCAMGAALSRLPYNRGGRAVTLPDAVQMLRASGSAAS</sequence>
<dbReference type="InterPro" id="IPR050229">
    <property type="entry name" value="GlpE_sulfurtransferase"/>
</dbReference>
<accession>A0A1H0BJ51</accession>
<evidence type="ECO:0000313" key="2">
    <source>
        <dbReference type="EMBL" id="SDN45688.1"/>
    </source>
</evidence>
<dbReference type="Gene3D" id="3.40.250.10">
    <property type="entry name" value="Rhodanese-like domain"/>
    <property type="match status" value="1"/>
</dbReference>
<organism evidence="2 3">
    <name type="scientific">Geodermatophilus siccatus</name>
    <dbReference type="NCBI Taxonomy" id="1137991"/>
    <lineage>
        <taxon>Bacteria</taxon>
        <taxon>Bacillati</taxon>
        <taxon>Actinomycetota</taxon>
        <taxon>Actinomycetes</taxon>
        <taxon>Geodermatophilales</taxon>
        <taxon>Geodermatophilaceae</taxon>
        <taxon>Geodermatophilus</taxon>
    </lineage>
</organism>
<dbReference type="SMART" id="SM00450">
    <property type="entry name" value="RHOD"/>
    <property type="match status" value="1"/>
</dbReference>
<dbReference type="InterPro" id="IPR001763">
    <property type="entry name" value="Rhodanese-like_dom"/>
</dbReference>
<protein>
    <submittedName>
        <fullName evidence="2">Rhodanese-related sulfurtransferase</fullName>
    </submittedName>
</protein>
<name>A0A1H0BJ51_9ACTN</name>
<dbReference type="Gene3D" id="6.10.140.1340">
    <property type="match status" value="1"/>
</dbReference>
<dbReference type="SUPFAM" id="SSF52821">
    <property type="entry name" value="Rhodanese/Cell cycle control phosphatase"/>
    <property type="match status" value="1"/>
</dbReference>
<dbReference type="Proteomes" id="UP000198680">
    <property type="component" value="Unassembled WGS sequence"/>
</dbReference>
<dbReference type="Pfam" id="PF00581">
    <property type="entry name" value="Rhodanese"/>
    <property type="match status" value="1"/>
</dbReference>
<gene>
    <name evidence="2" type="ORF">SAMN05660642_04879</name>
</gene>
<reference evidence="3" key="1">
    <citation type="submission" date="2016-10" db="EMBL/GenBank/DDBJ databases">
        <authorList>
            <person name="Varghese N."/>
            <person name="Submissions S."/>
        </authorList>
    </citation>
    <scope>NUCLEOTIDE SEQUENCE [LARGE SCALE GENOMIC DNA]</scope>
    <source>
        <strain evidence="3">DSM 45419</strain>
    </source>
</reference>
<dbReference type="CDD" id="cd00158">
    <property type="entry name" value="RHOD"/>
    <property type="match status" value="1"/>
</dbReference>
<dbReference type="EMBL" id="FNHE01000022">
    <property type="protein sequence ID" value="SDN45688.1"/>
    <property type="molecule type" value="Genomic_DNA"/>
</dbReference>
<dbReference type="STRING" id="1137991.SAMN05660642_04879"/>
<dbReference type="RefSeq" id="WP_139177282.1">
    <property type="nucleotide sequence ID" value="NZ_FNHE01000022.1"/>
</dbReference>
<evidence type="ECO:0000259" key="1">
    <source>
        <dbReference type="PROSITE" id="PS50206"/>
    </source>
</evidence>
<dbReference type="GO" id="GO:0016740">
    <property type="term" value="F:transferase activity"/>
    <property type="evidence" value="ECO:0007669"/>
    <property type="project" value="UniProtKB-KW"/>
</dbReference>
<evidence type="ECO:0000313" key="3">
    <source>
        <dbReference type="Proteomes" id="UP000198680"/>
    </source>
</evidence>
<keyword evidence="2" id="KW-0808">Transferase</keyword>
<dbReference type="PROSITE" id="PS50206">
    <property type="entry name" value="RHODANESE_3"/>
    <property type="match status" value="1"/>
</dbReference>
<feature type="domain" description="Rhodanese" evidence="1">
    <location>
        <begin position="20"/>
        <end position="110"/>
    </location>
</feature>
<dbReference type="OrthoDB" id="9800872at2"/>
<keyword evidence="3" id="KW-1185">Reference proteome</keyword>
<dbReference type="AlphaFoldDB" id="A0A1H0BJ51"/>
<dbReference type="PANTHER" id="PTHR43031:SF7">
    <property type="entry name" value="NITRIC OXIDE REDUCTASE FLRD-NAD(+) REDUCTASE"/>
    <property type="match status" value="1"/>
</dbReference>